<organism evidence="2 3">
    <name type="scientific">Amphritea atlantica</name>
    <dbReference type="NCBI Taxonomy" id="355243"/>
    <lineage>
        <taxon>Bacteria</taxon>
        <taxon>Pseudomonadati</taxon>
        <taxon>Pseudomonadota</taxon>
        <taxon>Gammaproteobacteria</taxon>
        <taxon>Oceanospirillales</taxon>
        <taxon>Oceanospirillaceae</taxon>
        <taxon>Amphritea</taxon>
    </lineage>
</organism>
<dbReference type="InterPro" id="IPR045489">
    <property type="entry name" value="DUF6429"/>
</dbReference>
<dbReference type="Proteomes" id="UP000198749">
    <property type="component" value="Unassembled WGS sequence"/>
</dbReference>
<evidence type="ECO:0000259" key="1">
    <source>
        <dbReference type="Pfam" id="PF20008"/>
    </source>
</evidence>
<dbReference type="Pfam" id="PF20008">
    <property type="entry name" value="DUF6429"/>
    <property type="match status" value="1"/>
</dbReference>
<sequence length="75" mass="8633">MNIDEDKIDQTVLALLQLTLHDEVRAWKGMDFEVMNRLHEKGYIHDPVNKTKSVVLTEAGLKESTQLFATLFCKD</sequence>
<dbReference type="AlphaFoldDB" id="A0A1H9KNV2"/>
<evidence type="ECO:0000313" key="3">
    <source>
        <dbReference type="Proteomes" id="UP000198749"/>
    </source>
</evidence>
<dbReference type="EMBL" id="FOGB01000014">
    <property type="protein sequence ID" value="SER00830.1"/>
    <property type="molecule type" value="Genomic_DNA"/>
</dbReference>
<gene>
    <name evidence="2" type="ORF">SAMN03080615_03570</name>
</gene>
<evidence type="ECO:0000313" key="2">
    <source>
        <dbReference type="EMBL" id="SER00830.1"/>
    </source>
</evidence>
<dbReference type="RefSeq" id="WP_091360900.1">
    <property type="nucleotide sequence ID" value="NZ_AP025284.1"/>
</dbReference>
<keyword evidence="3" id="KW-1185">Reference proteome</keyword>
<dbReference type="OrthoDB" id="8912983at2"/>
<feature type="domain" description="DUF6429" evidence="1">
    <location>
        <begin position="4"/>
        <end position="74"/>
    </location>
</feature>
<proteinExistence type="predicted"/>
<dbReference type="STRING" id="355243.SAMN03080615_03570"/>
<name>A0A1H9KNV2_9GAMM</name>
<accession>A0A1H9KNV2</accession>
<reference evidence="3" key="1">
    <citation type="submission" date="2016-10" db="EMBL/GenBank/DDBJ databases">
        <authorList>
            <person name="Varghese N."/>
            <person name="Submissions S."/>
        </authorList>
    </citation>
    <scope>NUCLEOTIDE SEQUENCE [LARGE SCALE GENOMIC DNA]</scope>
    <source>
        <strain evidence="3">DSM 18887</strain>
    </source>
</reference>
<protein>
    <recommendedName>
        <fullName evidence="1">DUF6429 domain-containing protein</fullName>
    </recommendedName>
</protein>